<keyword evidence="3" id="KW-0732">Signal</keyword>
<dbReference type="AlphaFoldDB" id="A0A0F9XEN5"/>
<dbReference type="InterPro" id="IPR016166">
    <property type="entry name" value="FAD-bd_PCMH"/>
</dbReference>
<name>A0A0F9XEN5_TRIHA</name>
<proteinExistence type="inferred from homology"/>
<dbReference type="PROSITE" id="PS51387">
    <property type="entry name" value="FAD_PCMH"/>
    <property type="match status" value="1"/>
</dbReference>
<comment type="similarity">
    <text evidence="1">Belongs to the oxygen-dependent FAD-linked oxidoreductase family.</text>
</comment>
<feature type="signal peptide" evidence="3">
    <location>
        <begin position="1"/>
        <end position="22"/>
    </location>
</feature>
<dbReference type="Pfam" id="PF08031">
    <property type="entry name" value="BBE"/>
    <property type="match status" value="1"/>
</dbReference>
<comment type="caution">
    <text evidence="5">The sequence shown here is derived from an EMBL/GenBank/DDBJ whole genome shotgun (WGS) entry which is preliminary data.</text>
</comment>
<dbReference type="GO" id="GO:0016491">
    <property type="term" value="F:oxidoreductase activity"/>
    <property type="evidence" value="ECO:0007669"/>
    <property type="project" value="UniProtKB-KW"/>
</dbReference>
<dbReference type="InterPro" id="IPR050432">
    <property type="entry name" value="FAD-linked_Oxidoreductases_BP"/>
</dbReference>
<feature type="chain" id="PRO_5002529886" evidence="3">
    <location>
        <begin position="23"/>
        <end position="592"/>
    </location>
</feature>
<accession>A0A0F9XEN5</accession>
<dbReference type="PANTHER" id="PTHR13878:SF91">
    <property type="entry name" value="FAD BINDING DOMAIN PROTEIN (AFU_ORTHOLOGUE AFUA_6G12070)-RELATED"/>
    <property type="match status" value="1"/>
</dbReference>
<evidence type="ECO:0000313" key="5">
    <source>
        <dbReference type="EMBL" id="KKO99102.1"/>
    </source>
</evidence>
<evidence type="ECO:0000259" key="4">
    <source>
        <dbReference type="PROSITE" id="PS51387"/>
    </source>
</evidence>
<feature type="domain" description="FAD-binding PCMH-type" evidence="4">
    <location>
        <begin position="119"/>
        <end position="300"/>
    </location>
</feature>
<dbReference type="Gene3D" id="3.40.462.20">
    <property type="match status" value="1"/>
</dbReference>
<dbReference type="InterPro" id="IPR006094">
    <property type="entry name" value="Oxid_FAD_bind_N"/>
</dbReference>
<gene>
    <name evidence="5" type="ORF">THAR02_08803</name>
</gene>
<dbReference type="Gene3D" id="3.30.465.10">
    <property type="match status" value="1"/>
</dbReference>
<dbReference type="Proteomes" id="UP000034112">
    <property type="component" value="Unassembled WGS sequence"/>
</dbReference>
<protein>
    <submittedName>
        <fullName evidence="5">FAD binding domain-containing protein</fullName>
    </submittedName>
</protein>
<dbReference type="OrthoDB" id="9983560at2759"/>
<evidence type="ECO:0000313" key="6">
    <source>
        <dbReference type="Proteomes" id="UP000034112"/>
    </source>
</evidence>
<dbReference type="SUPFAM" id="SSF56176">
    <property type="entry name" value="FAD-binding/transporter-associated domain-like"/>
    <property type="match status" value="1"/>
</dbReference>
<dbReference type="InterPro" id="IPR012951">
    <property type="entry name" value="BBE"/>
</dbReference>
<dbReference type="OMA" id="LNEMDPW"/>
<reference evidence="6" key="1">
    <citation type="journal article" date="2015" name="Genome Announc.">
        <title>Draft whole-genome sequence of the biocontrol agent Trichoderma harzianum T6776.</title>
        <authorList>
            <person name="Baroncelli R."/>
            <person name="Piaggeschi G."/>
            <person name="Fiorini L."/>
            <person name="Bertolini E."/>
            <person name="Zapparata A."/>
            <person name="Pe M.E."/>
            <person name="Sarrocco S."/>
            <person name="Vannacci G."/>
        </authorList>
    </citation>
    <scope>NUCLEOTIDE SEQUENCE [LARGE SCALE GENOMIC DNA]</scope>
    <source>
        <strain evidence="6">T6776</strain>
    </source>
</reference>
<evidence type="ECO:0000256" key="2">
    <source>
        <dbReference type="ARBA" id="ARBA00023002"/>
    </source>
</evidence>
<organism evidence="5 6">
    <name type="scientific">Trichoderma harzianum</name>
    <name type="common">Hypocrea lixii</name>
    <dbReference type="NCBI Taxonomy" id="5544"/>
    <lineage>
        <taxon>Eukaryota</taxon>
        <taxon>Fungi</taxon>
        <taxon>Dikarya</taxon>
        <taxon>Ascomycota</taxon>
        <taxon>Pezizomycotina</taxon>
        <taxon>Sordariomycetes</taxon>
        <taxon>Hypocreomycetidae</taxon>
        <taxon>Hypocreales</taxon>
        <taxon>Hypocreaceae</taxon>
        <taxon>Trichoderma</taxon>
    </lineage>
</organism>
<dbReference type="EMBL" id="JOKZ01000356">
    <property type="protein sequence ID" value="KKO99102.1"/>
    <property type="molecule type" value="Genomic_DNA"/>
</dbReference>
<dbReference type="InterPro" id="IPR016169">
    <property type="entry name" value="FAD-bd_PCMH_sub2"/>
</dbReference>
<evidence type="ECO:0000256" key="1">
    <source>
        <dbReference type="ARBA" id="ARBA00005466"/>
    </source>
</evidence>
<dbReference type="PANTHER" id="PTHR13878">
    <property type="entry name" value="GULONOLACTONE OXIDASE"/>
    <property type="match status" value="1"/>
</dbReference>
<evidence type="ECO:0000256" key="3">
    <source>
        <dbReference type="SAM" id="SignalP"/>
    </source>
</evidence>
<dbReference type="InterPro" id="IPR036318">
    <property type="entry name" value="FAD-bd_PCMH-like_sf"/>
</dbReference>
<dbReference type="Pfam" id="PF01565">
    <property type="entry name" value="FAD_binding_4"/>
    <property type="match status" value="1"/>
</dbReference>
<dbReference type="GO" id="GO:0071949">
    <property type="term" value="F:FAD binding"/>
    <property type="evidence" value="ECO:0007669"/>
    <property type="project" value="InterPro"/>
</dbReference>
<keyword evidence="2" id="KW-0560">Oxidoreductase</keyword>
<sequence length="592" mass="63012">MASLARALAAVSLAVSIGSADAYTANNCKNLPGDAGWPSPSAWSKLNATLKGQLIATVPQAHVCHTLPSNSFNANACGELQSAWTQAETYVPKPAEILNAYFQNQSCDPFTPISRSCELGNYASYSINVTTAQHVAAGFDFARQNNVRLVVKTTGHDFMGKSTGKGALSLWMANLKEKTIIRSYSNPNSTYKGPAIKLGSGVIAGEADEFVGAAGYRIVTGECASTGPVGGYTQGGGHSLLGGAYGMAADNVLEWEVVTPQGDHVIATPSRNSDLYWAISGGGGGTYGVVLSMTTKIYPDGKVATGSLSFTLAGSGSSGNDETAFWQGVNLWFQSVPGFLGLKQGTIGSENATMLSQITNSSFALLGITFPDQTVTQLQNTLAPYLNGLKALNINYTFSTTQQPSYVQSFNQTRGLGPLPWGVIPTTEVWASRLVPVSFVENTTAVASLVDVYRSAVQDNAFSVGCNVLGGFNAPAHPDNSVFPGWRDLAVICNVLHQWDFTAPLDTNLSFKRRLVSDVQPAVEAVTPGTGVYLNEMDPWYEGDWKTEMYGVNYDKLLSIKHKYDPDSLLWGLFAVGGDESTLDANGRLCRV</sequence>